<keyword evidence="4" id="KW-1185">Reference proteome</keyword>
<dbReference type="Pfam" id="PF02709">
    <property type="entry name" value="Glyco_transf_7C"/>
    <property type="match status" value="1"/>
</dbReference>
<keyword evidence="1" id="KW-0808">Transferase</keyword>
<name>A0AA36DK20_CYLNA</name>
<dbReference type="PANTHER" id="PTHR19300">
    <property type="entry name" value="BETA-1,4-GALACTOSYLTRANSFERASE"/>
    <property type="match status" value="1"/>
</dbReference>
<dbReference type="GO" id="GO:0016020">
    <property type="term" value="C:membrane"/>
    <property type="evidence" value="ECO:0007669"/>
    <property type="project" value="GOC"/>
</dbReference>
<evidence type="ECO:0000313" key="3">
    <source>
        <dbReference type="EMBL" id="CAJ0588646.1"/>
    </source>
</evidence>
<dbReference type="GO" id="GO:0008378">
    <property type="term" value="F:galactosyltransferase activity"/>
    <property type="evidence" value="ECO:0007669"/>
    <property type="project" value="TreeGrafter"/>
</dbReference>
<evidence type="ECO:0000313" key="4">
    <source>
        <dbReference type="Proteomes" id="UP001176961"/>
    </source>
</evidence>
<dbReference type="SUPFAM" id="SSF53448">
    <property type="entry name" value="Nucleotide-diphospho-sugar transferases"/>
    <property type="match status" value="1"/>
</dbReference>
<dbReference type="GO" id="GO:0005975">
    <property type="term" value="P:carbohydrate metabolic process"/>
    <property type="evidence" value="ECO:0007669"/>
    <property type="project" value="InterPro"/>
</dbReference>
<sequence length="135" mass="15989">MAGKSLLLNIEQFRNINGYSNQYWEWKGAEPDFLNRILLAGYELDQLDASIGRYMINEYLADVEKSIHSCRHNLQHYTRLQWQYDGLNSLRYKVVNITFGVLYTHILVDLLEKEERRSSESFCKQLERVINAKLI</sequence>
<comment type="caution">
    <text evidence="3">The sequence shown here is derived from an EMBL/GenBank/DDBJ whole genome shotgun (WGS) entry which is preliminary data.</text>
</comment>
<evidence type="ECO:0000256" key="1">
    <source>
        <dbReference type="ARBA" id="ARBA00022679"/>
    </source>
</evidence>
<dbReference type="InterPro" id="IPR003859">
    <property type="entry name" value="Galactosyl_T"/>
</dbReference>
<dbReference type="GO" id="GO:0006688">
    <property type="term" value="P:glycosphingolipid biosynthetic process"/>
    <property type="evidence" value="ECO:0007669"/>
    <property type="project" value="TreeGrafter"/>
</dbReference>
<gene>
    <name evidence="3" type="ORF">CYNAS_LOCUS629</name>
</gene>
<dbReference type="InterPro" id="IPR027791">
    <property type="entry name" value="Galactosyl_T_C"/>
</dbReference>
<dbReference type="GO" id="GO:0033842">
    <property type="term" value="F:N-acetyl-beta-glucosaminyl-derivative 4-beta-N-acetylgalactosaminyltransferase activity"/>
    <property type="evidence" value="ECO:0007669"/>
    <property type="project" value="TreeGrafter"/>
</dbReference>
<dbReference type="Proteomes" id="UP001176961">
    <property type="component" value="Unassembled WGS sequence"/>
</dbReference>
<dbReference type="InterPro" id="IPR029044">
    <property type="entry name" value="Nucleotide-diphossugar_trans"/>
</dbReference>
<dbReference type="EMBL" id="CATQJL010000001">
    <property type="protein sequence ID" value="CAJ0588646.1"/>
    <property type="molecule type" value="Genomic_DNA"/>
</dbReference>
<dbReference type="Gene3D" id="3.90.550.10">
    <property type="entry name" value="Spore Coat Polysaccharide Biosynthesis Protein SpsA, Chain A"/>
    <property type="match status" value="1"/>
</dbReference>
<dbReference type="AlphaFoldDB" id="A0AA36DK20"/>
<organism evidence="3 4">
    <name type="scientific">Cylicocyclus nassatus</name>
    <name type="common">Nematode worm</name>
    <dbReference type="NCBI Taxonomy" id="53992"/>
    <lineage>
        <taxon>Eukaryota</taxon>
        <taxon>Metazoa</taxon>
        <taxon>Ecdysozoa</taxon>
        <taxon>Nematoda</taxon>
        <taxon>Chromadorea</taxon>
        <taxon>Rhabditida</taxon>
        <taxon>Rhabditina</taxon>
        <taxon>Rhabditomorpha</taxon>
        <taxon>Strongyloidea</taxon>
        <taxon>Strongylidae</taxon>
        <taxon>Cylicocyclus</taxon>
    </lineage>
</organism>
<feature type="domain" description="Galactosyltransferase C-terminal" evidence="2">
    <location>
        <begin position="6"/>
        <end position="55"/>
    </location>
</feature>
<protein>
    <recommendedName>
        <fullName evidence="2">Galactosyltransferase C-terminal domain-containing protein</fullName>
    </recommendedName>
</protein>
<dbReference type="PANTHER" id="PTHR19300:SF57">
    <property type="entry name" value="BETA-1,4-N-ACETYLGALACTOSAMINYLTRANSFERASE"/>
    <property type="match status" value="1"/>
</dbReference>
<evidence type="ECO:0000259" key="2">
    <source>
        <dbReference type="Pfam" id="PF02709"/>
    </source>
</evidence>
<reference evidence="3" key="1">
    <citation type="submission" date="2023-07" db="EMBL/GenBank/DDBJ databases">
        <authorList>
            <consortium name="CYATHOMIX"/>
        </authorList>
    </citation>
    <scope>NUCLEOTIDE SEQUENCE</scope>
    <source>
        <strain evidence="3">N/A</strain>
    </source>
</reference>
<accession>A0AA36DK20</accession>
<proteinExistence type="predicted"/>
<dbReference type="GO" id="GO:0005794">
    <property type="term" value="C:Golgi apparatus"/>
    <property type="evidence" value="ECO:0007669"/>
    <property type="project" value="TreeGrafter"/>
</dbReference>